<dbReference type="InterPro" id="IPR000056">
    <property type="entry name" value="Ribul_P_3_epim-like"/>
</dbReference>
<evidence type="ECO:0000256" key="3">
    <source>
        <dbReference type="ARBA" id="ARBA00001941"/>
    </source>
</evidence>
<evidence type="ECO:0000256" key="7">
    <source>
        <dbReference type="ARBA" id="ARBA00013188"/>
    </source>
</evidence>
<comment type="similarity">
    <text evidence="6">Belongs to the ribulose-phosphate 3-epimerase family.</text>
</comment>
<keyword evidence="12" id="KW-1185">Reference proteome</keyword>
<dbReference type="FunFam" id="3.20.20.70:FF:000004">
    <property type="entry name" value="Ribulose-phosphate 3-epimerase"/>
    <property type="match status" value="1"/>
</dbReference>
<comment type="cofactor">
    <cofactor evidence="3">
        <name>Co(2+)</name>
        <dbReference type="ChEBI" id="CHEBI:48828"/>
    </cofactor>
</comment>
<comment type="cofactor">
    <cofactor evidence="2">
        <name>Mn(2+)</name>
        <dbReference type="ChEBI" id="CHEBI:29035"/>
    </cofactor>
</comment>
<organism evidence="11 12">
    <name type="scientific">Leptomonas seymouri</name>
    <dbReference type="NCBI Taxonomy" id="5684"/>
    <lineage>
        <taxon>Eukaryota</taxon>
        <taxon>Discoba</taxon>
        <taxon>Euglenozoa</taxon>
        <taxon>Kinetoplastea</taxon>
        <taxon>Metakinetoplastina</taxon>
        <taxon>Trypanosomatida</taxon>
        <taxon>Trypanosomatidae</taxon>
        <taxon>Leishmaniinae</taxon>
        <taxon>Leptomonas</taxon>
    </lineage>
</organism>
<gene>
    <name evidence="11" type="ORF">ABL78_5581</name>
</gene>
<evidence type="ECO:0000256" key="6">
    <source>
        <dbReference type="ARBA" id="ARBA00009541"/>
    </source>
</evidence>
<proteinExistence type="inferred from homology"/>
<protein>
    <recommendedName>
        <fullName evidence="7">ribulose-phosphate 3-epimerase</fullName>
        <ecNumber evidence="7">5.1.3.1</ecNumber>
    </recommendedName>
    <alternativeName>
        <fullName evidence="10">Pentose-5-phosphate 3-epimerase</fullName>
    </alternativeName>
</protein>
<keyword evidence="9" id="KW-0413">Isomerase</keyword>
<dbReference type="GO" id="GO:0046872">
    <property type="term" value="F:metal ion binding"/>
    <property type="evidence" value="ECO:0007669"/>
    <property type="project" value="UniProtKB-KW"/>
</dbReference>
<dbReference type="GO" id="GO:0005737">
    <property type="term" value="C:cytoplasm"/>
    <property type="evidence" value="ECO:0007669"/>
    <property type="project" value="UniProtKB-ARBA"/>
</dbReference>
<dbReference type="AlphaFoldDB" id="A0A0N0P4Y1"/>
<evidence type="ECO:0000256" key="5">
    <source>
        <dbReference type="ARBA" id="ARBA00001954"/>
    </source>
</evidence>
<dbReference type="Gene3D" id="3.20.20.70">
    <property type="entry name" value="Aldolase class I"/>
    <property type="match status" value="1"/>
</dbReference>
<accession>A0A0N0P4Y1</accession>
<evidence type="ECO:0000256" key="9">
    <source>
        <dbReference type="ARBA" id="ARBA00023235"/>
    </source>
</evidence>
<dbReference type="Pfam" id="PF00834">
    <property type="entry name" value="Ribul_P_3_epim"/>
    <property type="match status" value="1"/>
</dbReference>
<comment type="cofactor">
    <cofactor evidence="4">
        <name>Zn(2+)</name>
        <dbReference type="ChEBI" id="CHEBI:29105"/>
    </cofactor>
</comment>
<dbReference type="EMBL" id="LJSK01000192">
    <property type="protein sequence ID" value="KPI85357.1"/>
    <property type="molecule type" value="Genomic_DNA"/>
</dbReference>
<comment type="catalytic activity">
    <reaction evidence="1">
        <text>D-ribulose 5-phosphate = D-xylulose 5-phosphate</text>
        <dbReference type="Rhea" id="RHEA:13677"/>
        <dbReference type="ChEBI" id="CHEBI:57737"/>
        <dbReference type="ChEBI" id="CHEBI:58121"/>
        <dbReference type="EC" id="5.1.3.1"/>
    </reaction>
</comment>
<sequence length="250" mass="27465">MFDHENKSTFPNGRNKKQPIVPIISPSLMVADQTRLLGETLHVLSPEGGSVEWIHVDIVDGHFAHNFSFCPKTVSDLRRHLPHTFLDVHFIAKNPAIWVEPFAKAGASSFVFHVETTDDAIGVCRKIRQAGMMAGVALCEATPVEALFPVLDAGEADMALVMTVKSGFAGQSFKPAALEKVRVLRQRYPHLTIQVDGSITLETIGLCAEAGANAIVPGRAVFKSENRRESVQKLRSTIQKHINQRAQSHL</sequence>
<dbReference type="GO" id="GO:0005975">
    <property type="term" value="P:carbohydrate metabolic process"/>
    <property type="evidence" value="ECO:0007669"/>
    <property type="project" value="InterPro"/>
</dbReference>
<name>A0A0N0P4Y1_LEPSE</name>
<evidence type="ECO:0000256" key="10">
    <source>
        <dbReference type="ARBA" id="ARBA00030599"/>
    </source>
</evidence>
<dbReference type="PANTHER" id="PTHR11749">
    <property type="entry name" value="RIBULOSE-5-PHOSPHATE-3-EPIMERASE"/>
    <property type="match status" value="1"/>
</dbReference>
<evidence type="ECO:0000313" key="11">
    <source>
        <dbReference type="EMBL" id="KPI85357.1"/>
    </source>
</evidence>
<dbReference type="Proteomes" id="UP000038009">
    <property type="component" value="Unassembled WGS sequence"/>
</dbReference>
<comment type="caution">
    <text evidence="11">The sequence shown here is derived from an EMBL/GenBank/DDBJ whole genome shotgun (WGS) entry which is preliminary data.</text>
</comment>
<evidence type="ECO:0000313" key="12">
    <source>
        <dbReference type="Proteomes" id="UP000038009"/>
    </source>
</evidence>
<evidence type="ECO:0000256" key="8">
    <source>
        <dbReference type="ARBA" id="ARBA00022723"/>
    </source>
</evidence>
<dbReference type="OMA" id="HPETANN"/>
<dbReference type="EC" id="5.1.3.1" evidence="7"/>
<comment type="cofactor">
    <cofactor evidence="5">
        <name>Fe(2+)</name>
        <dbReference type="ChEBI" id="CHEBI:29033"/>
    </cofactor>
</comment>
<dbReference type="InterPro" id="IPR011060">
    <property type="entry name" value="RibuloseP-bd_barrel"/>
</dbReference>
<dbReference type="CDD" id="cd00429">
    <property type="entry name" value="RPE"/>
    <property type="match status" value="1"/>
</dbReference>
<dbReference type="GO" id="GO:0004750">
    <property type="term" value="F:D-ribulose-phosphate 3-epimerase activity"/>
    <property type="evidence" value="ECO:0007669"/>
    <property type="project" value="UniProtKB-EC"/>
</dbReference>
<dbReference type="InterPro" id="IPR013785">
    <property type="entry name" value="Aldolase_TIM"/>
</dbReference>
<dbReference type="VEuPathDB" id="TriTrypDB:Lsey_0192_0080"/>
<evidence type="ECO:0000256" key="1">
    <source>
        <dbReference type="ARBA" id="ARBA00001782"/>
    </source>
</evidence>
<reference evidence="11 12" key="1">
    <citation type="journal article" date="2015" name="PLoS Pathog.">
        <title>Leptomonas seymouri: Adaptations to the Dixenous Life Cycle Analyzed by Genome Sequencing, Transcriptome Profiling and Co-infection with Leishmania donovani.</title>
        <authorList>
            <person name="Kraeva N."/>
            <person name="Butenko A."/>
            <person name="Hlavacova J."/>
            <person name="Kostygov A."/>
            <person name="Myskova J."/>
            <person name="Grybchuk D."/>
            <person name="Lestinova T."/>
            <person name="Votypka J."/>
            <person name="Volf P."/>
            <person name="Opperdoes F."/>
            <person name="Flegontov P."/>
            <person name="Lukes J."/>
            <person name="Yurchenko V."/>
        </authorList>
    </citation>
    <scope>NUCLEOTIDE SEQUENCE [LARGE SCALE GENOMIC DNA]</scope>
    <source>
        <strain evidence="11 12">ATCC 30220</strain>
    </source>
</reference>
<dbReference type="SUPFAM" id="SSF51366">
    <property type="entry name" value="Ribulose-phoshate binding barrel"/>
    <property type="match status" value="1"/>
</dbReference>
<dbReference type="OrthoDB" id="1927044at2759"/>
<keyword evidence="8" id="KW-0479">Metal-binding</keyword>
<evidence type="ECO:0000256" key="2">
    <source>
        <dbReference type="ARBA" id="ARBA00001936"/>
    </source>
</evidence>
<evidence type="ECO:0000256" key="4">
    <source>
        <dbReference type="ARBA" id="ARBA00001947"/>
    </source>
</evidence>
<dbReference type="NCBIfam" id="NF004076">
    <property type="entry name" value="PRK05581.1-4"/>
    <property type="match status" value="1"/>
</dbReference>